<keyword evidence="6" id="KW-1185">Reference proteome</keyword>
<dbReference type="Gene3D" id="1.10.10.10">
    <property type="entry name" value="Winged helix-like DNA-binding domain superfamily/Winged helix DNA-binding domain"/>
    <property type="match status" value="1"/>
</dbReference>
<feature type="domain" description="HTH marR-type" evidence="4">
    <location>
        <begin position="29"/>
        <end position="163"/>
    </location>
</feature>
<evidence type="ECO:0000256" key="1">
    <source>
        <dbReference type="ARBA" id="ARBA00023015"/>
    </source>
</evidence>
<accession>A0A1P8KA50</accession>
<protein>
    <submittedName>
        <fullName evidence="5">MarR family transcriptional regulator</fullName>
    </submittedName>
</protein>
<proteinExistence type="predicted"/>
<dbReference type="KEGG" id="rsb:RS694_10260"/>
<dbReference type="PANTHER" id="PTHR33164">
    <property type="entry name" value="TRANSCRIPTIONAL REGULATOR, MARR FAMILY"/>
    <property type="match status" value="1"/>
</dbReference>
<dbReference type="InterPro" id="IPR036390">
    <property type="entry name" value="WH_DNA-bd_sf"/>
</dbReference>
<reference evidence="5 6" key="1">
    <citation type="submission" date="2017-01" db="EMBL/GenBank/DDBJ databases">
        <authorList>
            <person name="Mah S.A."/>
            <person name="Swanson W.J."/>
            <person name="Moy G.W."/>
            <person name="Vacquier V.D."/>
        </authorList>
    </citation>
    <scope>NUCLEOTIDE SEQUENCE [LARGE SCALE GENOMIC DNA]</scope>
    <source>
        <strain evidence="5 6">DSM 22694</strain>
    </source>
</reference>
<name>A0A1P8KA50_9BURK</name>
<dbReference type="EMBL" id="CP019239">
    <property type="protein sequence ID" value="APW42877.1"/>
    <property type="molecule type" value="Genomic_DNA"/>
</dbReference>
<dbReference type="RefSeq" id="WP_029705664.1">
    <property type="nucleotide sequence ID" value="NZ_CP019239.1"/>
</dbReference>
<dbReference type="SUPFAM" id="SSF46785">
    <property type="entry name" value="Winged helix' DNA-binding domain"/>
    <property type="match status" value="1"/>
</dbReference>
<dbReference type="PROSITE" id="PS01117">
    <property type="entry name" value="HTH_MARR_1"/>
    <property type="match status" value="1"/>
</dbReference>
<evidence type="ECO:0000259" key="4">
    <source>
        <dbReference type="PROSITE" id="PS50995"/>
    </source>
</evidence>
<dbReference type="eggNOG" id="COG1846">
    <property type="taxonomic scope" value="Bacteria"/>
</dbReference>
<dbReference type="SMART" id="SM00347">
    <property type="entry name" value="HTH_MARR"/>
    <property type="match status" value="1"/>
</dbReference>
<evidence type="ECO:0000313" key="5">
    <source>
        <dbReference type="EMBL" id="APW42877.1"/>
    </source>
</evidence>
<dbReference type="GO" id="GO:0003677">
    <property type="term" value="F:DNA binding"/>
    <property type="evidence" value="ECO:0007669"/>
    <property type="project" value="UniProtKB-KW"/>
</dbReference>
<dbReference type="InterPro" id="IPR039422">
    <property type="entry name" value="MarR/SlyA-like"/>
</dbReference>
<dbReference type="PROSITE" id="PS50995">
    <property type="entry name" value="HTH_MARR_2"/>
    <property type="match status" value="1"/>
</dbReference>
<sequence length="174" mass="19779">MKKDPSLDLLNAADELGYEARSATGDHAALKLWLRMLSCTNQIEAEIRRRLRVQFDTSLPRFDYMAQLYREPEGLRMKDLSSHLMVTGANVTGITDELERDGLVTRSSSPTDRRSWIVRLTPKGRKLFETMAQEHEQWILELFSCLNGASLAQVHQQLGALRVHVVDKQSAALQ</sequence>
<keyword evidence="3" id="KW-0804">Transcription</keyword>
<dbReference type="InterPro" id="IPR036388">
    <property type="entry name" value="WH-like_DNA-bd_sf"/>
</dbReference>
<dbReference type="InterPro" id="IPR023187">
    <property type="entry name" value="Tscrpt_reg_MarR-type_CS"/>
</dbReference>
<keyword evidence="1" id="KW-0805">Transcription regulation</keyword>
<evidence type="ECO:0000256" key="2">
    <source>
        <dbReference type="ARBA" id="ARBA00023125"/>
    </source>
</evidence>
<evidence type="ECO:0000256" key="3">
    <source>
        <dbReference type="ARBA" id="ARBA00023163"/>
    </source>
</evidence>
<dbReference type="Pfam" id="PF01047">
    <property type="entry name" value="MarR"/>
    <property type="match status" value="1"/>
</dbReference>
<dbReference type="AlphaFoldDB" id="A0A1P8KA50"/>
<evidence type="ECO:0000313" key="6">
    <source>
        <dbReference type="Proteomes" id="UP000186110"/>
    </source>
</evidence>
<keyword evidence="2" id="KW-0238">DNA-binding</keyword>
<organism evidence="5 6">
    <name type="scientific">Rhodoferax saidenbachensis</name>
    <dbReference type="NCBI Taxonomy" id="1484693"/>
    <lineage>
        <taxon>Bacteria</taxon>
        <taxon>Pseudomonadati</taxon>
        <taxon>Pseudomonadota</taxon>
        <taxon>Betaproteobacteria</taxon>
        <taxon>Burkholderiales</taxon>
        <taxon>Comamonadaceae</taxon>
        <taxon>Rhodoferax</taxon>
    </lineage>
</organism>
<dbReference type="Proteomes" id="UP000186110">
    <property type="component" value="Chromosome"/>
</dbReference>
<dbReference type="GO" id="GO:0006950">
    <property type="term" value="P:response to stress"/>
    <property type="evidence" value="ECO:0007669"/>
    <property type="project" value="TreeGrafter"/>
</dbReference>
<dbReference type="InterPro" id="IPR000835">
    <property type="entry name" value="HTH_MarR-typ"/>
</dbReference>
<dbReference type="STRING" id="1484693.RS694_10260"/>
<dbReference type="PRINTS" id="PR00598">
    <property type="entry name" value="HTHMARR"/>
</dbReference>
<gene>
    <name evidence="5" type="ORF">RS694_10260</name>
</gene>
<dbReference type="GO" id="GO:0003700">
    <property type="term" value="F:DNA-binding transcription factor activity"/>
    <property type="evidence" value="ECO:0007669"/>
    <property type="project" value="InterPro"/>
</dbReference>
<dbReference type="PANTHER" id="PTHR33164:SF43">
    <property type="entry name" value="HTH-TYPE TRANSCRIPTIONAL REPRESSOR YETL"/>
    <property type="match status" value="1"/>
</dbReference>